<proteinExistence type="inferred from homology"/>
<dbReference type="NCBIfam" id="TIGR00377">
    <property type="entry name" value="ant_ant_sig"/>
    <property type="match status" value="1"/>
</dbReference>
<reference evidence="4 5" key="1">
    <citation type="submission" date="2016-11" db="EMBL/GenBank/DDBJ databases">
        <authorList>
            <person name="Varghese N."/>
            <person name="Submissions S."/>
        </authorList>
    </citation>
    <scope>NUCLEOTIDE SEQUENCE [LARGE SCALE GENOMIC DNA]</scope>
    <source>
        <strain evidence="4 5">DSM 28249</strain>
    </source>
</reference>
<comment type="similarity">
    <text evidence="1 2">Belongs to the anti-sigma-factor antagonist family.</text>
</comment>
<feature type="domain" description="STAS" evidence="3">
    <location>
        <begin position="21"/>
        <end position="110"/>
    </location>
</feature>
<gene>
    <name evidence="4" type="ORF">SAMN05443432_101265</name>
</gene>
<dbReference type="GO" id="GO:0043856">
    <property type="term" value="F:anti-sigma factor antagonist activity"/>
    <property type="evidence" value="ECO:0007669"/>
    <property type="project" value="InterPro"/>
</dbReference>
<organism evidence="4 5">
    <name type="scientific">Roseovarius litoreus</name>
    <dbReference type="NCBI Taxonomy" id="1155722"/>
    <lineage>
        <taxon>Bacteria</taxon>
        <taxon>Pseudomonadati</taxon>
        <taxon>Pseudomonadota</taxon>
        <taxon>Alphaproteobacteria</taxon>
        <taxon>Rhodobacterales</taxon>
        <taxon>Roseobacteraceae</taxon>
        <taxon>Roseovarius</taxon>
    </lineage>
</organism>
<dbReference type="InterPro" id="IPR003658">
    <property type="entry name" value="Anti-sigma_ant"/>
</dbReference>
<keyword evidence="5" id="KW-1185">Reference proteome</keyword>
<accession>A0A1M7A248</accession>
<dbReference type="InterPro" id="IPR036513">
    <property type="entry name" value="STAS_dom_sf"/>
</dbReference>
<protein>
    <recommendedName>
        <fullName evidence="2">Anti-sigma factor antagonist</fullName>
    </recommendedName>
</protein>
<dbReference type="AlphaFoldDB" id="A0A1M7A248"/>
<evidence type="ECO:0000256" key="2">
    <source>
        <dbReference type="RuleBase" id="RU003749"/>
    </source>
</evidence>
<evidence type="ECO:0000313" key="5">
    <source>
        <dbReference type="Proteomes" id="UP000322545"/>
    </source>
</evidence>
<evidence type="ECO:0000256" key="1">
    <source>
        <dbReference type="ARBA" id="ARBA00009013"/>
    </source>
</evidence>
<name>A0A1M7A248_9RHOB</name>
<dbReference type="Gene3D" id="3.30.750.24">
    <property type="entry name" value="STAS domain"/>
    <property type="match status" value="1"/>
</dbReference>
<dbReference type="Pfam" id="PF01740">
    <property type="entry name" value="STAS"/>
    <property type="match status" value="1"/>
</dbReference>
<sequence>MNLHSTYNNDINLIAVSETRIDSGVAIRFKDLMRSLTETGPDHVILDLSAVTFIDSSGLGALVGALKQMPTGKRLELAGLTRDVAKVFRLTRMDTVFTIHADTTHCLSRAAG</sequence>
<dbReference type="RefSeq" id="WP_149777861.1">
    <property type="nucleotide sequence ID" value="NZ_FRCB01000001.1"/>
</dbReference>
<dbReference type="CDD" id="cd07043">
    <property type="entry name" value="STAS_anti-anti-sigma_factors"/>
    <property type="match status" value="1"/>
</dbReference>
<dbReference type="InterPro" id="IPR002645">
    <property type="entry name" value="STAS_dom"/>
</dbReference>
<dbReference type="Proteomes" id="UP000322545">
    <property type="component" value="Unassembled WGS sequence"/>
</dbReference>
<dbReference type="EMBL" id="FRCB01000001">
    <property type="protein sequence ID" value="SHL36679.1"/>
    <property type="molecule type" value="Genomic_DNA"/>
</dbReference>
<dbReference type="PANTHER" id="PTHR33495">
    <property type="entry name" value="ANTI-SIGMA FACTOR ANTAGONIST TM_1081-RELATED-RELATED"/>
    <property type="match status" value="1"/>
</dbReference>
<evidence type="ECO:0000313" key="4">
    <source>
        <dbReference type="EMBL" id="SHL36679.1"/>
    </source>
</evidence>
<evidence type="ECO:0000259" key="3">
    <source>
        <dbReference type="PROSITE" id="PS50801"/>
    </source>
</evidence>
<dbReference type="SUPFAM" id="SSF52091">
    <property type="entry name" value="SpoIIaa-like"/>
    <property type="match status" value="1"/>
</dbReference>
<dbReference type="PANTHER" id="PTHR33495:SF2">
    <property type="entry name" value="ANTI-SIGMA FACTOR ANTAGONIST TM_1081-RELATED"/>
    <property type="match status" value="1"/>
</dbReference>
<dbReference type="PROSITE" id="PS50801">
    <property type="entry name" value="STAS"/>
    <property type="match status" value="1"/>
</dbReference>